<keyword evidence="2" id="KW-1185">Reference proteome</keyword>
<protein>
    <submittedName>
        <fullName evidence="1">Uncharacterized protein</fullName>
    </submittedName>
</protein>
<dbReference type="EMBL" id="ML179932">
    <property type="protein sequence ID" value="THU80182.1"/>
    <property type="molecule type" value="Genomic_DNA"/>
</dbReference>
<gene>
    <name evidence="1" type="ORF">K435DRAFT_810073</name>
</gene>
<name>A0A4S8KW47_DENBC</name>
<organism evidence="1 2">
    <name type="scientific">Dendrothele bispora (strain CBS 962.96)</name>
    <dbReference type="NCBI Taxonomy" id="1314807"/>
    <lineage>
        <taxon>Eukaryota</taxon>
        <taxon>Fungi</taxon>
        <taxon>Dikarya</taxon>
        <taxon>Basidiomycota</taxon>
        <taxon>Agaricomycotina</taxon>
        <taxon>Agaricomycetes</taxon>
        <taxon>Agaricomycetidae</taxon>
        <taxon>Agaricales</taxon>
        <taxon>Agaricales incertae sedis</taxon>
        <taxon>Dendrothele</taxon>
    </lineage>
</organism>
<sequence length="259" mass="28251">MSHNWNLAFNTTYMAPSGSRVSLTSESNSYVNPISGENSSASESSMSDVPPATCLSYAPSYFAQLDIDQKHAVDPLLASTISANWQHFTIILVHNILLVLKLRNCVPTSSASLSKKQKVSSIADESESSHYESLDTDNLDSKWLEILSETEKRDIMTEFFDAGSNAAVKGVECSFCGALETVDNILSIACCDLDISLLERAVHVLQLKSNQPAIQPFCKETIENGCYHVCTVCKRDIRSPDIEVAIVGKIATGVSDMTE</sequence>
<evidence type="ECO:0000313" key="1">
    <source>
        <dbReference type="EMBL" id="THU80182.1"/>
    </source>
</evidence>
<accession>A0A4S8KW47</accession>
<dbReference type="AlphaFoldDB" id="A0A4S8KW47"/>
<evidence type="ECO:0000313" key="2">
    <source>
        <dbReference type="Proteomes" id="UP000297245"/>
    </source>
</evidence>
<reference evidence="1 2" key="1">
    <citation type="journal article" date="2019" name="Nat. Ecol. Evol.">
        <title>Megaphylogeny resolves global patterns of mushroom evolution.</title>
        <authorList>
            <person name="Varga T."/>
            <person name="Krizsan K."/>
            <person name="Foldi C."/>
            <person name="Dima B."/>
            <person name="Sanchez-Garcia M."/>
            <person name="Sanchez-Ramirez S."/>
            <person name="Szollosi G.J."/>
            <person name="Szarkandi J.G."/>
            <person name="Papp V."/>
            <person name="Albert L."/>
            <person name="Andreopoulos W."/>
            <person name="Angelini C."/>
            <person name="Antonin V."/>
            <person name="Barry K.W."/>
            <person name="Bougher N.L."/>
            <person name="Buchanan P."/>
            <person name="Buyck B."/>
            <person name="Bense V."/>
            <person name="Catcheside P."/>
            <person name="Chovatia M."/>
            <person name="Cooper J."/>
            <person name="Damon W."/>
            <person name="Desjardin D."/>
            <person name="Finy P."/>
            <person name="Geml J."/>
            <person name="Haridas S."/>
            <person name="Hughes K."/>
            <person name="Justo A."/>
            <person name="Karasinski D."/>
            <person name="Kautmanova I."/>
            <person name="Kiss B."/>
            <person name="Kocsube S."/>
            <person name="Kotiranta H."/>
            <person name="LaButti K.M."/>
            <person name="Lechner B.E."/>
            <person name="Liimatainen K."/>
            <person name="Lipzen A."/>
            <person name="Lukacs Z."/>
            <person name="Mihaltcheva S."/>
            <person name="Morgado L.N."/>
            <person name="Niskanen T."/>
            <person name="Noordeloos M.E."/>
            <person name="Ohm R.A."/>
            <person name="Ortiz-Santana B."/>
            <person name="Ovrebo C."/>
            <person name="Racz N."/>
            <person name="Riley R."/>
            <person name="Savchenko A."/>
            <person name="Shiryaev A."/>
            <person name="Soop K."/>
            <person name="Spirin V."/>
            <person name="Szebenyi C."/>
            <person name="Tomsovsky M."/>
            <person name="Tulloss R.E."/>
            <person name="Uehling J."/>
            <person name="Grigoriev I.V."/>
            <person name="Vagvolgyi C."/>
            <person name="Papp T."/>
            <person name="Martin F.M."/>
            <person name="Miettinen O."/>
            <person name="Hibbett D.S."/>
            <person name="Nagy L.G."/>
        </authorList>
    </citation>
    <scope>NUCLEOTIDE SEQUENCE [LARGE SCALE GENOMIC DNA]</scope>
    <source>
        <strain evidence="1 2">CBS 962.96</strain>
    </source>
</reference>
<proteinExistence type="predicted"/>
<dbReference type="Proteomes" id="UP000297245">
    <property type="component" value="Unassembled WGS sequence"/>
</dbReference>